<feature type="transmembrane region" description="Helical" evidence="1">
    <location>
        <begin position="912"/>
        <end position="933"/>
    </location>
</feature>
<evidence type="ECO:0000256" key="1">
    <source>
        <dbReference type="SAM" id="Phobius"/>
    </source>
</evidence>
<protein>
    <submittedName>
        <fullName evidence="2">Variant erythrocyte surface antigen-1 family protein</fullName>
    </submittedName>
</protein>
<reference evidence="2 3" key="1">
    <citation type="submission" date="2021-06" db="EMBL/GenBank/DDBJ databases">
        <title>Genome sequence of Babesia caballi.</title>
        <authorList>
            <person name="Yamagishi J."/>
            <person name="Kidaka T."/>
            <person name="Ochi A."/>
        </authorList>
    </citation>
    <scope>NUCLEOTIDE SEQUENCE [LARGE SCALE GENOMIC DNA]</scope>
    <source>
        <strain evidence="2">USDA-D6B2</strain>
    </source>
</reference>
<accession>A0AAV4LRR7</accession>
<dbReference type="InterPro" id="IPR024751">
    <property type="entry name" value="VESA1"/>
</dbReference>
<dbReference type="AlphaFoldDB" id="A0AAV4LRR7"/>
<dbReference type="Proteomes" id="UP001497744">
    <property type="component" value="Unassembled WGS sequence"/>
</dbReference>
<gene>
    <name evidence="2" type="ORF">BcabD6B2_19440</name>
</gene>
<dbReference type="Pfam" id="PF12785">
    <property type="entry name" value="VESA1_N"/>
    <property type="match status" value="1"/>
</dbReference>
<sequence length="975" mass="107358">MSGKSLTDCPSNLKEAIDWILRVTGKDGGSGGNGSSGLATAVNALISTSGINIKPKITISKNLIESLATGLATFIGYSGNGQIGNGGIAVGKDGNPGEPLNPTDSGTRGYKLTYHRDQATWQNQVVGSQGQSTAAKIFLGCLPMIFSALSYLYWRCDIKGNGEWRSMSLKGDSNGHDLKNFMIASGYKSSEFKDRMYGDQIVERAMTQQNFNDLSEGITTAASTAKERATKEGAAIKIIYPSSPIQADDNPTYPEFNRALQQKGAENIQRQSTDNSFSILFHISRLYFNAKQSALSESPGFKPRPPSTIREMLYFLAALPYSPAYGPLNSHISKIFQTLFPLSSTDDDAERMIPVADSSTDYPNNTLSAANLKDYLTATCSLSLTVLGIIQGSGASEKPGEPWLHELFCNSAFYLNYPSSGPTLFSSLSNYTYALQFQLYFLYAQCYSTYSQGCGWRGCRYGSSINKSPGSTVSSHICSAGCNQDSHNNGYHSIPPTCKHKACTNSPLQAFLTDNIKGFSLSGTPDPTSLNHFDNHPPGSMCHVKMGFNPEHLRQNAGTGNYIYSVLSGFCGSPDTPLRQLSEKLGCFTKRTPRTLGDVFGFIWHLNSQLFKTRPTLGDLIDKFDKAFGLGNNLKQTFSSDRYAVLTKIWNAISQIRSKPQGQSSTATVLSRSLSAMAPAIPFLYQLFMADDVHFLPGALFDLTQHCHKWEGDQYKHEPDSSASIPKHDCSQHTADLWSLYNPIGDKAKYPNCSNKNCGGYLEPLTFTDGVAFSPFSAPAYLSWMVYLTDDLYEKLSEMRDDFNNISCEQCGSQCNPRKSCHATSAQCSCASVVTCTGVIPLIYRHGLQFYGSYSLNGFTWEHRTKSWKPDSSIKRNCQNFHSALSNVLSPDAPLAKLLESIDSFLYMFRLYFFYNLSSFWLCSLIILLYFIFYGIDVLHLQSHVHLPSSHTVPPIGLLTTGKAPVLTKLTYYMP</sequence>
<proteinExistence type="predicted"/>
<keyword evidence="1" id="KW-0812">Transmembrane</keyword>
<dbReference type="GeneID" id="94193990"/>
<keyword evidence="1" id="KW-1133">Transmembrane helix</keyword>
<evidence type="ECO:0000313" key="2">
    <source>
        <dbReference type="EMBL" id="GIX62509.1"/>
    </source>
</evidence>
<comment type="caution">
    <text evidence="2">The sequence shown here is derived from an EMBL/GenBank/DDBJ whole genome shotgun (WGS) entry which is preliminary data.</text>
</comment>
<dbReference type="RefSeq" id="XP_067714578.1">
    <property type="nucleotide sequence ID" value="XM_067858477.1"/>
</dbReference>
<evidence type="ECO:0000313" key="3">
    <source>
        <dbReference type="Proteomes" id="UP001497744"/>
    </source>
</evidence>
<dbReference type="EMBL" id="BPLF01000002">
    <property type="protein sequence ID" value="GIX62509.1"/>
    <property type="molecule type" value="Genomic_DNA"/>
</dbReference>
<keyword evidence="3" id="KW-1185">Reference proteome</keyword>
<name>A0AAV4LRR7_BABCB</name>
<organism evidence="2 3">
    <name type="scientific">Babesia caballi</name>
    <dbReference type="NCBI Taxonomy" id="5871"/>
    <lineage>
        <taxon>Eukaryota</taxon>
        <taxon>Sar</taxon>
        <taxon>Alveolata</taxon>
        <taxon>Apicomplexa</taxon>
        <taxon>Aconoidasida</taxon>
        <taxon>Piroplasmida</taxon>
        <taxon>Babesiidae</taxon>
        <taxon>Babesia</taxon>
    </lineage>
</organism>
<keyword evidence="1" id="KW-0472">Membrane</keyword>